<comment type="catalytic activity">
    <reaction evidence="5">
        <text>a quinone + NADPH + H(+) = a quinol + NADP(+)</text>
        <dbReference type="Rhea" id="RHEA:46164"/>
        <dbReference type="ChEBI" id="CHEBI:15378"/>
        <dbReference type="ChEBI" id="CHEBI:24646"/>
        <dbReference type="ChEBI" id="CHEBI:57783"/>
        <dbReference type="ChEBI" id="CHEBI:58349"/>
        <dbReference type="ChEBI" id="CHEBI:132124"/>
        <dbReference type="EC" id="1.6.5.2"/>
    </reaction>
</comment>
<keyword evidence="5" id="KW-0521">NADP</keyword>
<comment type="caution">
    <text evidence="5">Lacks conserved residue(s) required for the propagation of feature annotation.</text>
</comment>
<keyword evidence="3 5" id="KW-0288">FMN</keyword>
<feature type="binding site" evidence="5">
    <location>
        <begin position="9"/>
        <end position="14"/>
    </location>
    <ligand>
        <name>FMN</name>
        <dbReference type="ChEBI" id="CHEBI:58210"/>
    </ligand>
</feature>
<evidence type="ECO:0000313" key="9">
    <source>
        <dbReference type="Proteomes" id="UP001500454"/>
    </source>
</evidence>
<evidence type="ECO:0000256" key="6">
    <source>
        <dbReference type="SAM" id="MobiDB-lite"/>
    </source>
</evidence>
<dbReference type="InterPro" id="IPR008254">
    <property type="entry name" value="Flavodoxin/NO_synth"/>
</dbReference>
<dbReference type="PANTHER" id="PTHR30546:SF23">
    <property type="entry name" value="FLAVOPROTEIN-LIKE PROTEIN YCP4-RELATED"/>
    <property type="match status" value="1"/>
</dbReference>
<feature type="domain" description="Flavodoxin-like" evidence="7">
    <location>
        <begin position="3"/>
        <end position="194"/>
    </location>
</feature>
<dbReference type="Pfam" id="PF03358">
    <property type="entry name" value="FMN_red"/>
    <property type="match status" value="1"/>
</dbReference>
<feature type="binding site" evidence="5">
    <location>
        <position position="11"/>
    </location>
    <ligand>
        <name>NAD(+)</name>
        <dbReference type="ChEBI" id="CHEBI:57540"/>
    </ligand>
</feature>
<keyword evidence="4 5" id="KW-0560">Oxidoreductase</keyword>
<evidence type="ECO:0000256" key="5">
    <source>
        <dbReference type="HAMAP-Rule" id="MF_01017"/>
    </source>
</evidence>
<dbReference type="Gene3D" id="3.40.50.360">
    <property type="match status" value="1"/>
</dbReference>
<feature type="binding site" evidence="5">
    <location>
        <begin position="82"/>
        <end position="84"/>
    </location>
    <ligand>
        <name>FMN</name>
        <dbReference type="ChEBI" id="CHEBI:58210"/>
    </ligand>
</feature>
<comment type="catalytic activity">
    <reaction evidence="5">
        <text>a quinone + NADH + H(+) = a quinol + NAD(+)</text>
        <dbReference type="Rhea" id="RHEA:46160"/>
        <dbReference type="ChEBI" id="CHEBI:15378"/>
        <dbReference type="ChEBI" id="CHEBI:24646"/>
        <dbReference type="ChEBI" id="CHEBI:57540"/>
        <dbReference type="ChEBI" id="CHEBI:57945"/>
        <dbReference type="ChEBI" id="CHEBI:132124"/>
        <dbReference type="EC" id="1.6.5.2"/>
    </reaction>
</comment>
<proteinExistence type="inferred from homology"/>
<dbReference type="NCBIfam" id="TIGR01755">
    <property type="entry name" value="flav_wrbA"/>
    <property type="match status" value="1"/>
</dbReference>
<dbReference type="InterPro" id="IPR029039">
    <property type="entry name" value="Flavoprotein-like_sf"/>
</dbReference>
<evidence type="ECO:0000256" key="4">
    <source>
        <dbReference type="ARBA" id="ARBA00023002"/>
    </source>
</evidence>
<feature type="binding site" evidence="5">
    <location>
        <position position="102"/>
    </location>
    <ligand>
        <name>substrate</name>
    </ligand>
</feature>
<feature type="region of interest" description="Disordered" evidence="6">
    <location>
        <begin position="161"/>
        <end position="189"/>
    </location>
</feature>
<reference evidence="9" key="1">
    <citation type="journal article" date="2019" name="Int. J. Syst. Evol. Microbiol.">
        <title>The Global Catalogue of Microorganisms (GCM) 10K type strain sequencing project: providing services to taxonomists for standard genome sequencing and annotation.</title>
        <authorList>
            <consortium name="The Broad Institute Genomics Platform"/>
            <consortium name="The Broad Institute Genome Sequencing Center for Infectious Disease"/>
            <person name="Wu L."/>
            <person name="Ma J."/>
        </authorList>
    </citation>
    <scope>NUCLEOTIDE SEQUENCE [LARGE SCALE GENOMIC DNA]</scope>
    <source>
        <strain evidence="9">JCM 17924</strain>
    </source>
</reference>
<evidence type="ECO:0000256" key="2">
    <source>
        <dbReference type="ARBA" id="ARBA00022630"/>
    </source>
</evidence>
<dbReference type="InterPro" id="IPR010089">
    <property type="entry name" value="Flavoprotein_WrbA-like"/>
</dbReference>
<feature type="binding site" evidence="5">
    <location>
        <position position="138"/>
    </location>
    <ligand>
        <name>FMN</name>
        <dbReference type="ChEBI" id="CHEBI:58210"/>
    </ligand>
</feature>
<comment type="cofactor">
    <cofactor evidence="5">
        <name>FMN</name>
        <dbReference type="ChEBI" id="CHEBI:58210"/>
    </cofactor>
    <text evidence="5">Binds 1 FMN per monomer.</text>
</comment>
<keyword evidence="5" id="KW-0547">Nucleotide-binding</keyword>
<evidence type="ECO:0000259" key="7">
    <source>
        <dbReference type="PROSITE" id="PS50902"/>
    </source>
</evidence>
<comment type="caution">
    <text evidence="8">The sequence shown here is derived from an EMBL/GenBank/DDBJ whole genome shotgun (WGS) entry which is preliminary data.</text>
</comment>
<sequence>MKTLVLFYSTYGHVWKMAEAVAEGARQVAGNEVAIKRVPETLPKELLDQIGATEAQKAFSHLPVATVEELADYDAIILGVPTRYGNMCGQLQAFLDATGPLWAKGALVGKAGGAFVSTATQHGGQETTVRSAHTALLHHGMVIVGLPYTWQGQSNIDEMTGGSPYGAGTIAGGKGERQPSQNELDGARFQGKYTAEIASKLAAR</sequence>
<evidence type="ECO:0000256" key="1">
    <source>
        <dbReference type="ARBA" id="ARBA00006961"/>
    </source>
</evidence>
<dbReference type="InterPro" id="IPR037513">
    <property type="entry name" value="NQO"/>
</dbReference>
<keyword evidence="2 5" id="KW-0285">Flavoprotein</keyword>
<dbReference type="SUPFAM" id="SSF52218">
    <property type="entry name" value="Flavoproteins"/>
    <property type="match status" value="1"/>
</dbReference>
<dbReference type="RefSeq" id="WP_345222420.1">
    <property type="nucleotide sequence ID" value="NZ_BAABHA010000002.1"/>
</dbReference>
<evidence type="ECO:0000313" key="8">
    <source>
        <dbReference type="EMBL" id="GAA4377613.1"/>
    </source>
</evidence>
<gene>
    <name evidence="8" type="primary">wrbA</name>
    <name evidence="8" type="ORF">GCM10023186_12930</name>
</gene>
<keyword evidence="9" id="KW-1185">Reference proteome</keyword>
<organism evidence="8 9">
    <name type="scientific">Hymenobacter koreensis</name>
    <dbReference type="NCBI Taxonomy" id="1084523"/>
    <lineage>
        <taxon>Bacteria</taxon>
        <taxon>Pseudomonadati</taxon>
        <taxon>Bacteroidota</taxon>
        <taxon>Cytophagia</taxon>
        <taxon>Cytophagales</taxon>
        <taxon>Hymenobacteraceae</taxon>
        <taxon>Hymenobacter</taxon>
    </lineage>
</organism>
<dbReference type="PROSITE" id="PS50902">
    <property type="entry name" value="FLAVODOXIN_LIKE"/>
    <property type="match status" value="1"/>
</dbReference>
<protein>
    <recommendedName>
        <fullName evidence="5">NAD(P)H dehydrogenase (quinone)</fullName>
        <ecNumber evidence="5">1.6.5.2</ecNumber>
    </recommendedName>
    <alternativeName>
        <fullName evidence="5">NAD(P)H:quinone oxidoreductase</fullName>
        <shortName evidence="5">NQO</shortName>
    </alternativeName>
</protein>
<dbReference type="EC" id="1.6.5.2" evidence="5"/>
<feature type="compositionally biased region" description="Gly residues" evidence="6">
    <location>
        <begin position="163"/>
        <end position="173"/>
    </location>
</feature>
<accession>A0ABP8IWS9</accession>
<dbReference type="HAMAP" id="MF_01017">
    <property type="entry name" value="NQOR"/>
    <property type="match status" value="1"/>
</dbReference>
<dbReference type="NCBIfam" id="NF002999">
    <property type="entry name" value="PRK03767.1"/>
    <property type="match status" value="1"/>
</dbReference>
<evidence type="ECO:0000256" key="3">
    <source>
        <dbReference type="ARBA" id="ARBA00022643"/>
    </source>
</evidence>
<dbReference type="Proteomes" id="UP001500454">
    <property type="component" value="Unassembled WGS sequence"/>
</dbReference>
<keyword evidence="5" id="KW-0520">NAD</keyword>
<comment type="similarity">
    <text evidence="1 5">Belongs to the WrbA family.</text>
</comment>
<dbReference type="EMBL" id="BAABHA010000002">
    <property type="protein sequence ID" value="GAA4377613.1"/>
    <property type="molecule type" value="Genomic_DNA"/>
</dbReference>
<name>A0ABP8IWS9_9BACT</name>
<dbReference type="InterPro" id="IPR005025">
    <property type="entry name" value="FMN_Rdtase-like_dom"/>
</dbReference>
<dbReference type="PANTHER" id="PTHR30546">
    <property type="entry name" value="FLAVODOXIN-RELATED PROTEIN WRBA-RELATED"/>
    <property type="match status" value="1"/>
</dbReference>